<dbReference type="VEuPathDB" id="CryptoDB:GNI_074300"/>
<protein>
    <submittedName>
        <fullName evidence="2">Uncharacterized protein</fullName>
    </submittedName>
</protein>
<sequence length="1067" mass="120348">MWSSESQITESQITESQITESQITESQITESQITESRVPEFQMAGSQVVGSQLVESQVVEPHVFESHPCAWKPGKSRCCGSSWTGHFWKQLEPEHYRALRAIFTSRSFFSEFSTEFHMAAVNCGFNHREWSLFEGRPVYLPMAGRLTRFGNEIWCPNRESETIPGSPKKSAAATRTRDFEAYRALHGSLSESEWKRMRSVDLPSFERCNLAYVELAATISLVFEAPYGTLDQAMLDNVATMLRHGRRNPKVPFWVSGCLLQHCGVTLERLVEFCVRDLKYRSAWTPERPCQFECMRTQAPPVEKYLTRPCTGLREKLFNRLAGLPTVSARVFGGMTKKTLDELLTAKPNGPVNPTTRALRWAIEYWRQLDKENYHLLSQFVGVTHVSQRRHWNKLVPRLTSLSRFEPRQWTYCQSSDKTSTPVYVPTLPVMTTMSKNLVRGQPGSTEVMFGGYRKIHSALSEAQWKTLRTVDAASFKKCRLDYVEFGAIISLFFDTPFGLVNEHIMESLTPMFDIANRYQHFQHWITGCLLQHTGVSTQDLAVFCVTQLKYNPRWVFGSHRLLECLKKTECRLPQYRDAKMLGPSESNVQQLVLDLLSKRLSGLPTVSLEEFAALDQATLDRKLAAETSWLSPWTSLQTFSETLLGTSPNTPPEATLGTPPGTSSETSSNTPSETPPPKTPSETCCLAADALAPVPVPAPVPAAVPSEVDIETEWAGLYWERLSASRFAALPKTPADTAPHRWVMRRVATARMVDRRWTLLYGSTYNLSRPLYIPTLGCPSRLTLKGGIFEDEFAAYCALHELLPREVWARFRGIAQPDLARCSGVYLALADALHVFFDAPFGLLDAAATEFPVWDTACLLQHTNAPVDRLFQFAMDLYTRAHVAGLPGTDWDARRAHLYKSLNDTRTFCAADLSFSQRAFQQDEPAEDLTGKRTQQKGPDLLADKTESKGANHETDKPSKRKRGRPRQEAPGMDEPRSRKGKKDATRLDATRLDATRPDATRLDATRLDATRLDATRLDATSQDPAVEEGLPMEEQVRSVWEEFAPIISQCMDILLQEDILAQQSQ</sequence>
<dbReference type="Gene3D" id="2.160.10.20">
    <property type="entry name" value="Insect antifreeze protein"/>
    <property type="match status" value="1"/>
</dbReference>
<gene>
    <name evidence="2" type="ORF">GNI_074300</name>
</gene>
<dbReference type="Proteomes" id="UP000019763">
    <property type="component" value="Unassembled WGS sequence"/>
</dbReference>
<feature type="compositionally biased region" description="Basic and acidic residues" evidence="1">
    <location>
        <begin position="943"/>
        <end position="959"/>
    </location>
</feature>
<dbReference type="RefSeq" id="XP_011130437.1">
    <property type="nucleotide sequence ID" value="XM_011132135.1"/>
</dbReference>
<evidence type="ECO:0000313" key="3">
    <source>
        <dbReference type="Proteomes" id="UP000019763"/>
    </source>
</evidence>
<organism evidence="2 3">
    <name type="scientific">Gregarina niphandrodes</name>
    <name type="common">Septate eugregarine</name>
    <dbReference type="NCBI Taxonomy" id="110365"/>
    <lineage>
        <taxon>Eukaryota</taxon>
        <taxon>Sar</taxon>
        <taxon>Alveolata</taxon>
        <taxon>Apicomplexa</taxon>
        <taxon>Conoidasida</taxon>
        <taxon>Gregarinasina</taxon>
        <taxon>Eugregarinorida</taxon>
        <taxon>Gregarinidae</taxon>
        <taxon>Gregarina</taxon>
    </lineage>
</organism>
<reference evidence="2" key="1">
    <citation type="submission" date="2013-12" db="EMBL/GenBank/DDBJ databases">
        <authorList>
            <person name="Omoto C.K."/>
            <person name="Sibley D."/>
            <person name="Venepally P."/>
            <person name="Hadjithomas M."/>
            <person name="Karamycheva S."/>
            <person name="Brunk B."/>
            <person name="Roos D."/>
            <person name="Caler E."/>
            <person name="Lorenzi H."/>
        </authorList>
    </citation>
    <scope>NUCLEOTIDE SEQUENCE</scope>
</reference>
<dbReference type="GeneID" id="22912722"/>
<feature type="region of interest" description="Disordered" evidence="1">
    <location>
        <begin position="643"/>
        <end position="684"/>
    </location>
</feature>
<accession>A0A023B716</accession>
<name>A0A023B716_GRENI</name>
<dbReference type="eggNOG" id="ENOG502T6PD">
    <property type="taxonomic scope" value="Eukaryota"/>
</dbReference>
<feature type="compositionally biased region" description="Basic and acidic residues" evidence="1">
    <location>
        <begin position="975"/>
        <end position="998"/>
    </location>
</feature>
<evidence type="ECO:0000256" key="1">
    <source>
        <dbReference type="SAM" id="MobiDB-lite"/>
    </source>
</evidence>
<evidence type="ECO:0000313" key="2">
    <source>
        <dbReference type="EMBL" id="EZG66904.1"/>
    </source>
</evidence>
<dbReference type="AlphaFoldDB" id="A0A023B716"/>
<comment type="caution">
    <text evidence="2">The sequence shown here is derived from an EMBL/GenBank/DDBJ whole genome shotgun (WGS) entry which is preliminary data.</text>
</comment>
<feature type="region of interest" description="Disordered" evidence="1">
    <location>
        <begin position="1"/>
        <end position="30"/>
    </location>
</feature>
<keyword evidence="3" id="KW-1185">Reference proteome</keyword>
<proteinExistence type="predicted"/>
<feature type="compositionally biased region" description="Low complexity" evidence="1">
    <location>
        <begin position="659"/>
        <end position="673"/>
    </location>
</feature>
<feature type="region of interest" description="Disordered" evidence="1">
    <location>
        <begin position="923"/>
        <end position="998"/>
    </location>
</feature>
<dbReference type="EMBL" id="AFNH02000556">
    <property type="protein sequence ID" value="EZG66904.1"/>
    <property type="molecule type" value="Genomic_DNA"/>
</dbReference>